<keyword evidence="3" id="KW-1185">Reference proteome</keyword>
<dbReference type="AlphaFoldDB" id="A0A1G8T0A5"/>
<accession>A0A1G8T0A5</accession>
<protein>
    <submittedName>
        <fullName evidence="2">Enamine deaminase RidA, house cleaning of reactive enamine intermediates, YjgF/YER057c/UK114 family</fullName>
    </submittedName>
</protein>
<dbReference type="InterPro" id="IPR006175">
    <property type="entry name" value="YjgF/YER057c/UK114"/>
</dbReference>
<organism evidence="2 3">
    <name type="scientific">Paenibacillus typhae</name>
    <dbReference type="NCBI Taxonomy" id="1174501"/>
    <lineage>
        <taxon>Bacteria</taxon>
        <taxon>Bacillati</taxon>
        <taxon>Bacillota</taxon>
        <taxon>Bacilli</taxon>
        <taxon>Bacillales</taxon>
        <taxon>Paenibacillaceae</taxon>
        <taxon>Paenibacillus</taxon>
    </lineage>
</organism>
<dbReference type="RefSeq" id="WP_090715210.1">
    <property type="nucleotide sequence ID" value="NZ_CBCSKY010000017.1"/>
</dbReference>
<name>A0A1G8T0A5_9BACL</name>
<dbReference type="Proteomes" id="UP000199050">
    <property type="component" value="Unassembled WGS sequence"/>
</dbReference>
<dbReference type="PANTHER" id="PTHR11803">
    <property type="entry name" value="2-IMINOBUTANOATE/2-IMINOPROPANOATE DEAMINASE RIDA"/>
    <property type="match status" value="1"/>
</dbReference>
<comment type="similarity">
    <text evidence="1">Belongs to the RutC family.</text>
</comment>
<dbReference type="EMBL" id="FNDX01000015">
    <property type="protein sequence ID" value="SDJ34220.1"/>
    <property type="molecule type" value="Genomic_DNA"/>
</dbReference>
<dbReference type="OrthoDB" id="9815126at2"/>
<dbReference type="STRING" id="1174501.SAMN05216192_11593"/>
<reference evidence="3" key="1">
    <citation type="submission" date="2016-10" db="EMBL/GenBank/DDBJ databases">
        <authorList>
            <person name="Varghese N."/>
            <person name="Submissions S."/>
        </authorList>
    </citation>
    <scope>NUCLEOTIDE SEQUENCE [LARGE SCALE GENOMIC DNA]</scope>
    <source>
        <strain evidence="3">CGMCC 1.11012</strain>
    </source>
</reference>
<dbReference type="InterPro" id="IPR035959">
    <property type="entry name" value="RutC-like_sf"/>
</dbReference>
<proteinExistence type="inferred from homology"/>
<dbReference type="CDD" id="cd00448">
    <property type="entry name" value="YjgF_YER057c_UK114_family"/>
    <property type="match status" value="1"/>
</dbReference>
<evidence type="ECO:0000313" key="2">
    <source>
        <dbReference type="EMBL" id="SDJ34220.1"/>
    </source>
</evidence>
<sequence length="111" mass="12425">MAIYQNSIIVNRPLLLISGQTPQIEESIPDLIEDQLDIVIAKIDAILTENNAEISNIAKMNIYITDREYLYAVRSKLSNYLKDTKPAMTLVVVSSLIDPLFKVEMDAAVSL</sequence>
<gene>
    <name evidence="2" type="ORF">SAMN05216192_11593</name>
</gene>
<dbReference type="Gene3D" id="3.30.1330.40">
    <property type="entry name" value="RutC-like"/>
    <property type="match status" value="1"/>
</dbReference>
<dbReference type="GO" id="GO:0005829">
    <property type="term" value="C:cytosol"/>
    <property type="evidence" value="ECO:0007669"/>
    <property type="project" value="TreeGrafter"/>
</dbReference>
<dbReference type="PANTHER" id="PTHR11803:SF58">
    <property type="entry name" value="PROTEIN HMF1-RELATED"/>
    <property type="match status" value="1"/>
</dbReference>
<dbReference type="GO" id="GO:0019239">
    <property type="term" value="F:deaminase activity"/>
    <property type="evidence" value="ECO:0007669"/>
    <property type="project" value="TreeGrafter"/>
</dbReference>
<dbReference type="Pfam" id="PF01042">
    <property type="entry name" value="Ribonuc_L-PSP"/>
    <property type="match status" value="1"/>
</dbReference>
<evidence type="ECO:0000256" key="1">
    <source>
        <dbReference type="ARBA" id="ARBA00010552"/>
    </source>
</evidence>
<dbReference type="SUPFAM" id="SSF55298">
    <property type="entry name" value="YjgF-like"/>
    <property type="match status" value="1"/>
</dbReference>
<evidence type="ECO:0000313" key="3">
    <source>
        <dbReference type="Proteomes" id="UP000199050"/>
    </source>
</evidence>